<feature type="compositionally biased region" description="Polar residues" evidence="1">
    <location>
        <begin position="103"/>
        <end position="116"/>
    </location>
</feature>
<evidence type="ECO:0000256" key="1">
    <source>
        <dbReference type="SAM" id="MobiDB-lite"/>
    </source>
</evidence>
<evidence type="ECO:0000313" key="3">
    <source>
        <dbReference type="Proteomes" id="UP000269396"/>
    </source>
</evidence>
<dbReference type="AlphaFoldDB" id="A0A3P8G463"/>
<reference evidence="2 3" key="1">
    <citation type="submission" date="2018-11" db="EMBL/GenBank/DDBJ databases">
        <authorList>
            <consortium name="Pathogen Informatics"/>
        </authorList>
    </citation>
    <scope>NUCLEOTIDE SEQUENCE [LARGE SCALE GENOMIC DNA]</scope>
    <source>
        <strain>Denwood</strain>
        <strain evidence="3">Zambia</strain>
    </source>
</reference>
<evidence type="ECO:0000313" key="2">
    <source>
        <dbReference type="EMBL" id="VDP77201.1"/>
    </source>
</evidence>
<sequence>MSTANSFIAPGGGIRRRSNLGLISSSINPKKIYESWLMTLRIRTYFANLRVVQDPELLSQLSSRIEPSGKDSRTVQPAVVSSVGNAGTTTTNNNNSSTNEGNDPQQLYTSNLPSSNNNTKLKGIKLSLTKTSAQSVIVESNTNKKSPLKVINVSTESPYVPSATVAVSITSHPRSTDPKDMFTRPLLGAQSVEDARKLLALSVGSKRSSQRRLPVFTFPNHFHYNNTHNVAQSLFITSPVRPYAGIGFGHLKSQHYNNSNISSSIGSFYQVNNNTIIQMSNNSTPKLSSTSNATISTCSNHLHHHHHYSNTQLICPQPTRCYSTPTGTTGSKSLLLDNLIPIPSRIATNMNDSGNSNSTSDQMYAMLPNQRDPCHLHQHQHSLTHHQQASASPHNRGQATMKHQHFSQATNQNTNYQYQV</sequence>
<organism evidence="2 3">
    <name type="scientific">Schistosoma mattheei</name>
    <dbReference type="NCBI Taxonomy" id="31246"/>
    <lineage>
        <taxon>Eukaryota</taxon>
        <taxon>Metazoa</taxon>
        <taxon>Spiralia</taxon>
        <taxon>Lophotrochozoa</taxon>
        <taxon>Platyhelminthes</taxon>
        <taxon>Trematoda</taxon>
        <taxon>Digenea</taxon>
        <taxon>Strigeidida</taxon>
        <taxon>Schistosomatoidea</taxon>
        <taxon>Schistosomatidae</taxon>
        <taxon>Schistosoma</taxon>
    </lineage>
</organism>
<feature type="compositionally biased region" description="Low complexity" evidence="1">
    <location>
        <begin position="410"/>
        <end position="420"/>
    </location>
</feature>
<keyword evidence="3" id="KW-1185">Reference proteome</keyword>
<name>A0A3P8G463_9TREM</name>
<accession>A0A3P8G463</accession>
<gene>
    <name evidence="2" type="ORF">SMTD_LOCUS18482</name>
</gene>
<feature type="region of interest" description="Disordered" evidence="1">
    <location>
        <begin position="63"/>
        <end position="116"/>
    </location>
</feature>
<feature type="region of interest" description="Disordered" evidence="1">
    <location>
        <begin position="375"/>
        <end position="420"/>
    </location>
</feature>
<protein>
    <submittedName>
        <fullName evidence="2">Uncharacterized protein</fullName>
    </submittedName>
</protein>
<feature type="compositionally biased region" description="Low complexity" evidence="1">
    <location>
        <begin position="79"/>
        <end position="102"/>
    </location>
</feature>
<dbReference type="EMBL" id="UZAL01040551">
    <property type="protein sequence ID" value="VDP77201.1"/>
    <property type="molecule type" value="Genomic_DNA"/>
</dbReference>
<dbReference type="Proteomes" id="UP000269396">
    <property type="component" value="Unassembled WGS sequence"/>
</dbReference>
<proteinExistence type="predicted"/>